<evidence type="ECO:0000259" key="13">
    <source>
        <dbReference type="Pfam" id="PF16026"/>
    </source>
</evidence>
<keyword evidence="11" id="KW-0472">Membrane</keyword>
<evidence type="ECO:0000313" key="14">
    <source>
        <dbReference type="EMBL" id="CAE1282465.1"/>
    </source>
</evidence>
<dbReference type="GO" id="GO:0035695">
    <property type="term" value="P:mitophagy by internal vacuole formation"/>
    <property type="evidence" value="ECO:0007669"/>
    <property type="project" value="TreeGrafter"/>
</dbReference>
<evidence type="ECO:0000256" key="11">
    <source>
        <dbReference type="ARBA" id="ARBA00023136"/>
    </source>
</evidence>
<protein>
    <recommendedName>
        <fullName evidence="5">Mitochondria-eating protein</fullName>
    </recommendedName>
    <alternativeName>
        <fullName evidence="12">Spermatogenesis-associated protein 18</fullName>
    </alternativeName>
</protein>
<dbReference type="Pfam" id="PF16026">
    <property type="entry name" value="MIEAP"/>
    <property type="match status" value="1"/>
</dbReference>
<dbReference type="InterPro" id="IPR026169">
    <property type="entry name" value="MIEAP"/>
</dbReference>
<dbReference type="AlphaFoldDB" id="A0A812CRF2"/>
<keyword evidence="6" id="KW-0963">Cytoplasm</keyword>
<organism evidence="14 15">
    <name type="scientific">Acanthosepion pharaonis</name>
    <name type="common">Pharaoh cuttlefish</name>
    <name type="synonym">Sepia pharaonis</name>
    <dbReference type="NCBI Taxonomy" id="158019"/>
    <lineage>
        <taxon>Eukaryota</taxon>
        <taxon>Metazoa</taxon>
        <taxon>Spiralia</taxon>
        <taxon>Lophotrochozoa</taxon>
        <taxon>Mollusca</taxon>
        <taxon>Cephalopoda</taxon>
        <taxon>Coleoidea</taxon>
        <taxon>Decapodiformes</taxon>
        <taxon>Sepiida</taxon>
        <taxon>Sepiina</taxon>
        <taxon>Sepiidae</taxon>
        <taxon>Acanthosepion</taxon>
    </lineage>
</organism>
<evidence type="ECO:0000256" key="10">
    <source>
        <dbReference type="ARBA" id="ARBA00023128"/>
    </source>
</evidence>
<comment type="caution">
    <text evidence="14">The sequence shown here is derived from an EMBL/GenBank/DDBJ whole genome shotgun (WGS) entry which is preliminary data.</text>
</comment>
<dbReference type="GO" id="GO:0005741">
    <property type="term" value="C:mitochondrial outer membrane"/>
    <property type="evidence" value="ECO:0007669"/>
    <property type="project" value="UniProtKB-SubCell"/>
</dbReference>
<keyword evidence="9" id="KW-0446">Lipid-binding</keyword>
<comment type="similarity">
    <text evidence="4">Belongs to the MIEAP family.</text>
</comment>
<feature type="domain" description="Mitochondria-eating protein C-terminal" evidence="13">
    <location>
        <begin position="377"/>
        <end position="577"/>
    </location>
</feature>
<sequence length="577" mass="65603">MELADVIQQKKQALQKLNDFYGKMSTTNPSDSSHQRLLQISEEEVENRVFQNVSLLAIIEPALKEETIRQLTKELQRRIESDKTLLRTYKSLEKMVGKSEQSRKEAIAITLHKFLHGYRTALEILEEKKNKISTRENNQNRLSDAGNPSLGIQHTIGNSSPIASDITEPFVTTAGRWPFDDGITNIGGLSSASNGLDLINPQNLTCEEDFKSRFFFTTTQTKIAGNSNNSSRKFQENKSKGVNYFVAAGRKVSKNYSCDRRRKRSTLDDLEELIAPDRNVGGDGGNRQSTCDSFEESVTCSSSQVDSTSGSGVESADKELLLQELQNLRIELEHSRQTICKLQQKEHQLRDRLSEQAHKQFTISNSHFEDLSLNEKRPTELIRLYGNLYSETRVDAADDLDNLAEISDFDKLKTKILFSVVVLAFRSTYEYLLELKSKVRNLLHIQVGDVNNESADLPSLSLEAEIDDYIRKTVDRHDCSANVEDVCSKLYMALFDYPCLRQSKGLRQYIEECVRVAWALNVQNPRYVISYDTTSFDPHLHTRFHTSELAKEEILEFLWPALLEENGACVFKAVVIT</sequence>
<keyword evidence="7" id="KW-1000">Mitochondrion outer membrane</keyword>
<evidence type="ECO:0000256" key="1">
    <source>
        <dbReference type="ARBA" id="ARBA00004294"/>
    </source>
</evidence>
<keyword evidence="8" id="KW-0175">Coiled coil</keyword>
<evidence type="ECO:0000256" key="3">
    <source>
        <dbReference type="ARBA" id="ARBA00004496"/>
    </source>
</evidence>
<keyword evidence="10" id="KW-0496">Mitochondrion</keyword>
<comment type="subcellular location">
    <subcellularLocation>
        <location evidence="3">Cytoplasm</location>
    </subcellularLocation>
    <subcellularLocation>
        <location evidence="2">Mitochondrion matrix</location>
    </subcellularLocation>
    <subcellularLocation>
        <location evidence="1">Mitochondrion outer membrane</location>
    </subcellularLocation>
</comment>
<keyword evidence="15" id="KW-1185">Reference proteome</keyword>
<dbReference type="Proteomes" id="UP000597762">
    <property type="component" value="Unassembled WGS sequence"/>
</dbReference>
<evidence type="ECO:0000256" key="8">
    <source>
        <dbReference type="ARBA" id="ARBA00023054"/>
    </source>
</evidence>
<dbReference type="PANTHER" id="PTHR21771">
    <property type="entry name" value="MITOCHONDRIA-EATING PROTEIN-RELATED"/>
    <property type="match status" value="1"/>
</dbReference>
<dbReference type="PANTHER" id="PTHR21771:SF1">
    <property type="entry name" value="MITOCHONDRIA-EATING PROTEIN"/>
    <property type="match status" value="1"/>
</dbReference>
<evidence type="ECO:0000256" key="12">
    <source>
        <dbReference type="ARBA" id="ARBA00032687"/>
    </source>
</evidence>
<evidence type="ECO:0000256" key="9">
    <source>
        <dbReference type="ARBA" id="ARBA00023121"/>
    </source>
</evidence>
<name>A0A812CRF2_ACAPH</name>
<evidence type="ECO:0000256" key="7">
    <source>
        <dbReference type="ARBA" id="ARBA00022787"/>
    </source>
</evidence>
<dbReference type="OrthoDB" id="6047381at2759"/>
<dbReference type="EMBL" id="CAHIKZ030002185">
    <property type="protein sequence ID" value="CAE1282465.1"/>
    <property type="molecule type" value="Genomic_DNA"/>
</dbReference>
<dbReference type="GO" id="GO:0005759">
    <property type="term" value="C:mitochondrial matrix"/>
    <property type="evidence" value="ECO:0007669"/>
    <property type="project" value="UniProtKB-SubCell"/>
</dbReference>
<evidence type="ECO:0000256" key="4">
    <source>
        <dbReference type="ARBA" id="ARBA00008233"/>
    </source>
</evidence>
<dbReference type="GO" id="GO:0008289">
    <property type="term" value="F:lipid binding"/>
    <property type="evidence" value="ECO:0007669"/>
    <property type="project" value="UniProtKB-KW"/>
</dbReference>
<accession>A0A812CRF2</accession>
<evidence type="ECO:0000256" key="5">
    <source>
        <dbReference type="ARBA" id="ARBA00019863"/>
    </source>
</evidence>
<gene>
    <name evidence="14" type="ORF">SPHA_43467</name>
</gene>
<dbReference type="GO" id="GO:0035694">
    <property type="term" value="P:mitochondrial protein catabolic process"/>
    <property type="evidence" value="ECO:0007669"/>
    <property type="project" value="InterPro"/>
</dbReference>
<dbReference type="InterPro" id="IPR031981">
    <property type="entry name" value="MIEAP_C"/>
</dbReference>
<evidence type="ECO:0000313" key="15">
    <source>
        <dbReference type="Proteomes" id="UP000597762"/>
    </source>
</evidence>
<proteinExistence type="inferred from homology"/>
<reference evidence="14" key="1">
    <citation type="submission" date="2021-01" db="EMBL/GenBank/DDBJ databases">
        <authorList>
            <person name="Li R."/>
            <person name="Bekaert M."/>
        </authorList>
    </citation>
    <scope>NUCLEOTIDE SEQUENCE</scope>
    <source>
        <strain evidence="14">Farmed</strain>
    </source>
</reference>
<evidence type="ECO:0000256" key="6">
    <source>
        <dbReference type="ARBA" id="ARBA00022490"/>
    </source>
</evidence>
<evidence type="ECO:0000256" key="2">
    <source>
        <dbReference type="ARBA" id="ARBA00004305"/>
    </source>
</evidence>